<evidence type="ECO:0000313" key="2">
    <source>
        <dbReference type="Proteomes" id="UP001167796"/>
    </source>
</evidence>
<dbReference type="EMBL" id="JAUQSX010000020">
    <property type="protein sequence ID" value="MDO7849745.1"/>
    <property type="molecule type" value="Genomic_DNA"/>
</dbReference>
<keyword evidence="2" id="KW-1185">Reference proteome</keyword>
<dbReference type="Proteomes" id="UP001167796">
    <property type="component" value="Unassembled WGS sequence"/>
</dbReference>
<evidence type="ECO:0008006" key="3">
    <source>
        <dbReference type="Google" id="ProtNLM"/>
    </source>
</evidence>
<sequence>MRLVVADVVVTAQAAGFWSFNDETQNIASLHRSKTQANPQTAKPDQKLRPAAAPNGFTFVLRRNFRLPTVVFGS</sequence>
<protein>
    <recommendedName>
        <fullName evidence="3">Secreted protein</fullName>
    </recommendedName>
</protein>
<proteinExistence type="predicted"/>
<reference evidence="1" key="1">
    <citation type="submission" date="2023-07" db="EMBL/GenBank/DDBJ databases">
        <authorList>
            <person name="Kim M.K."/>
        </authorList>
    </citation>
    <scope>NUCLEOTIDE SEQUENCE</scope>
    <source>
        <strain evidence="1">M29</strain>
    </source>
</reference>
<gene>
    <name evidence="1" type="ORF">Q5H92_25505</name>
</gene>
<name>A0ABT9AIQ8_9BACT</name>
<comment type="caution">
    <text evidence="1">The sequence shown here is derived from an EMBL/GenBank/DDBJ whole genome shotgun (WGS) entry which is preliminary data.</text>
</comment>
<accession>A0ABT9AIQ8</accession>
<dbReference type="RefSeq" id="WP_305014409.1">
    <property type="nucleotide sequence ID" value="NZ_JAUQSX010000020.1"/>
</dbReference>
<evidence type="ECO:0000313" key="1">
    <source>
        <dbReference type="EMBL" id="MDO7849745.1"/>
    </source>
</evidence>
<organism evidence="1 2">
    <name type="scientific">Hymenobacter mellowenesis</name>
    <dbReference type="NCBI Taxonomy" id="3063995"/>
    <lineage>
        <taxon>Bacteria</taxon>
        <taxon>Pseudomonadati</taxon>
        <taxon>Bacteroidota</taxon>
        <taxon>Cytophagia</taxon>
        <taxon>Cytophagales</taxon>
        <taxon>Hymenobacteraceae</taxon>
        <taxon>Hymenobacter</taxon>
    </lineage>
</organism>